<dbReference type="AlphaFoldDB" id="A0ABD6CAL1"/>
<dbReference type="InterPro" id="IPR011042">
    <property type="entry name" value="6-blade_b-propeller_TolB-like"/>
</dbReference>
<keyword evidence="2" id="KW-1185">Reference proteome</keyword>
<accession>A0ABD6CAL1</accession>
<organism evidence="1 2">
    <name type="scientific">Halorientalis brevis</name>
    <dbReference type="NCBI Taxonomy" id="1126241"/>
    <lineage>
        <taxon>Archaea</taxon>
        <taxon>Methanobacteriati</taxon>
        <taxon>Methanobacteriota</taxon>
        <taxon>Stenosarchaea group</taxon>
        <taxon>Halobacteria</taxon>
        <taxon>Halobacteriales</taxon>
        <taxon>Haloarculaceae</taxon>
        <taxon>Halorientalis</taxon>
    </lineage>
</organism>
<dbReference type="RefSeq" id="WP_247375637.1">
    <property type="nucleotide sequence ID" value="NZ_JALLGV010000001.1"/>
</dbReference>
<dbReference type="Gene3D" id="2.120.10.30">
    <property type="entry name" value="TolB, C-terminal domain"/>
    <property type="match status" value="1"/>
</dbReference>
<dbReference type="InterPro" id="IPR053143">
    <property type="entry name" value="Arylsulfate_ST"/>
</dbReference>
<dbReference type="PANTHER" id="PTHR35340:SF5">
    <property type="entry name" value="ASST-DOMAIN-CONTAINING PROTEIN"/>
    <property type="match status" value="1"/>
</dbReference>
<dbReference type="Proteomes" id="UP001597119">
    <property type="component" value="Unassembled WGS sequence"/>
</dbReference>
<dbReference type="EMBL" id="JBHUDJ010000003">
    <property type="protein sequence ID" value="MFD1586972.1"/>
    <property type="molecule type" value="Genomic_DNA"/>
</dbReference>
<reference evidence="1 2" key="1">
    <citation type="journal article" date="2019" name="Int. J. Syst. Evol. Microbiol.">
        <title>The Global Catalogue of Microorganisms (GCM) 10K type strain sequencing project: providing services to taxonomists for standard genome sequencing and annotation.</title>
        <authorList>
            <consortium name="The Broad Institute Genomics Platform"/>
            <consortium name="The Broad Institute Genome Sequencing Center for Infectious Disease"/>
            <person name="Wu L."/>
            <person name="Ma J."/>
        </authorList>
    </citation>
    <scope>NUCLEOTIDE SEQUENCE [LARGE SCALE GENOMIC DNA]</scope>
    <source>
        <strain evidence="1 2">CGMCC 1.12125</strain>
    </source>
</reference>
<name>A0ABD6CAL1_9EURY</name>
<evidence type="ECO:0000313" key="1">
    <source>
        <dbReference type="EMBL" id="MFD1586972.1"/>
    </source>
</evidence>
<sequence>MERDRLGYALIVAAIAGLALVVAASAATAPSQEVAKENTTATLVGIQGGGLGYHDYGSVQLVDESGQRVWGIANADSYFDVTGLDNGTVMAGFMDSGYTDCGPYESPCTHTGFRILDPNATDPVVFEYSYPVRTMTNSETHDVEQLSSGEFLVSDMDHERIYTVTRNGTITWQWKASSYYDAPEDPTKTDWLHVNDVDYLGSDRFLVSVRNANQLVIVERGEGVVDVVNEDRDPDLLDKQHNPQWLAENAILVADSENDRIVELHRNGSDGEWFVAWGLQAANGLEFEWPRDADRLDNGNTLITDSRNKRVVEVTENGSVVWSTTFEYIPYEAERLPEGETVGGQVYNPAAGNVQLDSAGGIPVLTSLLSLVRAGYPIPFWVSELHLLAVLVGLGMLVGGSGLVLSDRRADEDEADANG</sequence>
<dbReference type="PANTHER" id="PTHR35340">
    <property type="entry name" value="PQQ ENZYME REPEAT PROTEIN-RELATED"/>
    <property type="match status" value="1"/>
</dbReference>
<dbReference type="SUPFAM" id="SSF101898">
    <property type="entry name" value="NHL repeat"/>
    <property type="match status" value="1"/>
</dbReference>
<dbReference type="InterPro" id="IPR010262">
    <property type="entry name" value="Arylsulfotransferase_bact"/>
</dbReference>
<comment type="caution">
    <text evidence="1">The sequence shown here is derived from an EMBL/GenBank/DDBJ whole genome shotgun (WGS) entry which is preliminary data.</text>
</comment>
<dbReference type="Pfam" id="PF05935">
    <property type="entry name" value="Arylsulfotrans"/>
    <property type="match status" value="1"/>
</dbReference>
<gene>
    <name evidence="1" type="ORF">ACFR9U_08250</name>
</gene>
<proteinExistence type="predicted"/>
<evidence type="ECO:0000313" key="2">
    <source>
        <dbReference type="Proteomes" id="UP001597119"/>
    </source>
</evidence>
<protein>
    <submittedName>
        <fullName evidence="1">Aryl-sulfate sulfotransferase</fullName>
    </submittedName>
</protein>